<organism evidence="3 4">
    <name type="scientific">Actinomadura fulvescens</name>
    <dbReference type="NCBI Taxonomy" id="46160"/>
    <lineage>
        <taxon>Bacteria</taxon>
        <taxon>Bacillati</taxon>
        <taxon>Actinomycetota</taxon>
        <taxon>Actinomycetes</taxon>
        <taxon>Streptosporangiales</taxon>
        <taxon>Thermomonosporaceae</taxon>
        <taxon>Actinomadura</taxon>
    </lineage>
</organism>
<feature type="transmembrane region" description="Helical" evidence="2">
    <location>
        <begin position="143"/>
        <end position="162"/>
    </location>
</feature>
<feature type="transmembrane region" description="Helical" evidence="2">
    <location>
        <begin position="6"/>
        <end position="27"/>
    </location>
</feature>
<feature type="region of interest" description="Disordered" evidence="1">
    <location>
        <begin position="278"/>
        <end position="298"/>
    </location>
</feature>
<evidence type="ECO:0008006" key="5">
    <source>
        <dbReference type="Google" id="ProtNLM"/>
    </source>
</evidence>
<keyword evidence="2" id="KW-1133">Transmembrane helix</keyword>
<comment type="caution">
    <text evidence="3">The sequence shown here is derived from an EMBL/GenBank/DDBJ whole genome shotgun (WGS) entry which is preliminary data.</text>
</comment>
<keyword evidence="2" id="KW-0812">Transmembrane</keyword>
<proteinExistence type="predicted"/>
<evidence type="ECO:0000313" key="3">
    <source>
        <dbReference type="EMBL" id="GAA2578286.1"/>
    </source>
</evidence>
<reference evidence="4" key="1">
    <citation type="journal article" date="2019" name="Int. J. Syst. Evol. Microbiol.">
        <title>The Global Catalogue of Microorganisms (GCM) 10K type strain sequencing project: providing services to taxonomists for standard genome sequencing and annotation.</title>
        <authorList>
            <consortium name="The Broad Institute Genomics Platform"/>
            <consortium name="The Broad Institute Genome Sequencing Center for Infectious Disease"/>
            <person name="Wu L."/>
            <person name="Ma J."/>
        </authorList>
    </citation>
    <scope>NUCLEOTIDE SEQUENCE [LARGE SCALE GENOMIC DNA]</scope>
    <source>
        <strain evidence="4">JCM 6833</strain>
    </source>
</reference>
<evidence type="ECO:0000256" key="2">
    <source>
        <dbReference type="SAM" id="Phobius"/>
    </source>
</evidence>
<keyword evidence="2" id="KW-0472">Membrane</keyword>
<accession>A0ABN3PD35</accession>
<keyword evidence="4" id="KW-1185">Reference proteome</keyword>
<gene>
    <name evidence="3" type="ORF">GCM10010411_08490</name>
</gene>
<dbReference type="NCBIfam" id="TIGR04222">
    <property type="entry name" value="near_uncomplex"/>
    <property type="match status" value="1"/>
</dbReference>
<feature type="transmembrane region" description="Helical" evidence="2">
    <location>
        <begin position="168"/>
        <end position="185"/>
    </location>
</feature>
<dbReference type="InterPro" id="IPR026467">
    <property type="entry name" value="Ser/Gly_Cys_C_dom"/>
</dbReference>
<evidence type="ECO:0000313" key="4">
    <source>
        <dbReference type="Proteomes" id="UP001501509"/>
    </source>
</evidence>
<protein>
    <recommendedName>
        <fullName evidence="5">TIGR04222 domain-containing membrane protein</fullName>
    </recommendedName>
</protein>
<name>A0ABN3PD35_9ACTN</name>
<dbReference type="EMBL" id="BAAATD010000001">
    <property type="protein sequence ID" value="GAA2578286.1"/>
    <property type="molecule type" value="Genomic_DNA"/>
</dbReference>
<dbReference type="RefSeq" id="WP_344537819.1">
    <property type="nucleotide sequence ID" value="NZ_BAAATD010000001.1"/>
</dbReference>
<evidence type="ECO:0000256" key="1">
    <source>
        <dbReference type="SAM" id="MobiDB-lite"/>
    </source>
</evidence>
<dbReference type="Proteomes" id="UP001501509">
    <property type="component" value="Unassembled WGS sequence"/>
</dbReference>
<sequence length="298" mass="29230">MSATPHLLYFGGSAALLLAAHLTTSWLRRGRGAGRAPDRPLHPYEVAYINGGPRRAVGAALAGLRMDGVVAGAGGGLHAVAPPRTLRTPLDLAIHHAVASGGARRARDLPAHPAVQAEVEGLRAGLERQGLALDAGERLRMRLAVWPYAAALLVIAVLAMTVGSVEGFYVIPAFAAAVLAVGRFKDVPRATRSGRGAVADTLQRNSHLDPANSPAWTTYGTEGAALGAALFGAAVLVSIDPVFASDSGASEFMGSGSGDGGSGGCGASCGSSCGGSSGGSSCGGGGGGGGCGGGGGGG</sequence>